<dbReference type="EC" id="6.2.-.-" evidence="8"/>
<dbReference type="EMBL" id="FOPY01000004">
    <property type="protein sequence ID" value="SFH42862.1"/>
    <property type="molecule type" value="Genomic_DNA"/>
</dbReference>
<keyword evidence="13" id="KW-1185">Reference proteome</keyword>
<dbReference type="Pfam" id="PF07503">
    <property type="entry name" value="zf-HYPF"/>
    <property type="match status" value="2"/>
</dbReference>
<dbReference type="SUPFAM" id="SSF55821">
    <property type="entry name" value="YrdC/RibB"/>
    <property type="match status" value="1"/>
</dbReference>
<evidence type="ECO:0000256" key="4">
    <source>
        <dbReference type="ARBA" id="ARBA00022723"/>
    </source>
</evidence>
<comment type="catalytic activity">
    <reaction evidence="9">
        <text>an acyl phosphate + H2O = a carboxylate + phosphate + H(+)</text>
        <dbReference type="Rhea" id="RHEA:14965"/>
        <dbReference type="ChEBI" id="CHEBI:15377"/>
        <dbReference type="ChEBI" id="CHEBI:15378"/>
        <dbReference type="ChEBI" id="CHEBI:29067"/>
        <dbReference type="ChEBI" id="CHEBI:43474"/>
        <dbReference type="ChEBI" id="CHEBI:59918"/>
        <dbReference type="EC" id="3.6.1.7"/>
    </reaction>
</comment>
<evidence type="ECO:0000256" key="1">
    <source>
        <dbReference type="ARBA" id="ARBA00004711"/>
    </source>
</evidence>
<dbReference type="UniPathway" id="UPA00335"/>
<dbReference type="InterPro" id="IPR017945">
    <property type="entry name" value="DHBP_synth_RibB-like_a/b_dom"/>
</dbReference>
<organism evidence="12 13">
    <name type="scientific">Modicisalibacter xianhensis</name>
    <dbReference type="NCBI Taxonomy" id="442341"/>
    <lineage>
        <taxon>Bacteria</taxon>
        <taxon>Pseudomonadati</taxon>
        <taxon>Pseudomonadota</taxon>
        <taxon>Gammaproteobacteria</taxon>
        <taxon>Oceanospirillales</taxon>
        <taxon>Halomonadaceae</taxon>
        <taxon>Modicisalibacter</taxon>
    </lineage>
</organism>
<evidence type="ECO:0000256" key="5">
    <source>
        <dbReference type="ARBA" id="ARBA00022771"/>
    </source>
</evidence>
<comment type="function">
    <text evidence="8">Involved in the maturation of [NiFe] hydrogenases. Along with HypE, it catalyzes the synthesis of the CN ligands of the active site iron of [NiFe]-hydrogenases. HypF functions as a carbamoyl transferase using carbamoylphosphate as a substrate and transferring the carboxamido moiety in an ATP-dependent reaction to the thiolate of the C-terminal cysteine of HypE yielding a protein-S-carboxamide.</text>
</comment>
<dbReference type="PROSITE" id="PS51163">
    <property type="entry name" value="YRDC"/>
    <property type="match status" value="1"/>
</dbReference>
<dbReference type="PROSITE" id="PS00150">
    <property type="entry name" value="ACYLPHOSPHATASE_1"/>
    <property type="match status" value="1"/>
</dbReference>
<evidence type="ECO:0000256" key="3">
    <source>
        <dbReference type="ARBA" id="ARBA00022598"/>
    </source>
</evidence>
<keyword evidence="5" id="KW-0863">Zinc-finger</keyword>
<dbReference type="Gene3D" id="3.90.870.50">
    <property type="match status" value="1"/>
</dbReference>
<keyword evidence="6" id="KW-0862">Zinc</keyword>
<feature type="active site" evidence="9">
    <location>
        <position position="51"/>
    </location>
</feature>
<dbReference type="GO" id="GO:0003998">
    <property type="term" value="F:acylphosphatase activity"/>
    <property type="evidence" value="ECO:0007669"/>
    <property type="project" value="UniProtKB-EC"/>
</dbReference>
<evidence type="ECO:0000313" key="13">
    <source>
        <dbReference type="Proteomes" id="UP000199040"/>
    </source>
</evidence>
<accession>A0A1I2ZY85</accession>
<comment type="similarity">
    <text evidence="2 8">Belongs to the carbamoyltransferase HypF family.</text>
</comment>
<comment type="pathway">
    <text evidence="1 8">Protein modification; [NiFe] hydrogenase maturation.</text>
</comment>
<dbReference type="RefSeq" id="WP_092844381.1">
    <property type="nucleotide sequence ID" value="NZ_FOPY01000004.1"/>
</dbReference>
<comment type="catalytic activity">
    <reaction evidence="7 8">
        <text>C-terminal L-cysteinyl-[HypE protein] + carbamoyl phosphate + ATP + H2O = C-terminal S-carboxamide-L-cysteinyl-[HypE protein] + AMP + phosphate + diphosphate + H(+)</text>
        <dbReference type="Rhea" id="RHEA:55636"/>
        <dbReference type="Rhea" id="RHEA-COMP:14247"/>
        <dbReference type="Rhea" id="RHEA-COMP:14392"/>
        <dbReference type="ChEBI" id="CHEBI:15377"/>
        <dbReference type="ChEBI" id="CHEBI:15378"/>
        <dbReference type="ChEBI" id="CHEBI:30616"/>
        <dbReference type="ChEBI" id="CHEBI:33019"/>
        <dbReference type="ChEBI" id="CHEBI:43474"/>
        <dbReference type="ChEBI" id="CHEBI:58228"/>
        <dbReference type="ChEBI" id="CHEBI:76913"/>
        <dbReference type="ChEBI" id="CHEBI:139126"/>
        <dbReference type="ChEBI" id="CHEBI:456215"/>
    </reaction>
</comment>
<evidence type="ECO:0000313" key="12">
    <source>
        <dbReference type="EMBL" id="SFH42862.1"/>
    </source>
</evidence>
<reference evidence="12 13" key="1">
    <citation type="submission" date="2016-10" db="EMBL/GenBank/DDBJ databases">
        <authorList>
            <person name="de Groot N.N."/>
        </authorList>
    </citation>
    <scope>NUCLEOTIDE SEQUENCE [LARGE SCALE GENOMIC DNA]</scope>
    <source>
        <strain evidence="12 13">CGMCC 1.6848</strain>
    </source>
</reference>
<dbReference type="AlphaFoldDB" id="A0A1I2ZY85"/>
<name>A0A1I2ZY85_9GAMM</name>
<keyword evidence="3" id="KW-0436">Ligase</keyword>
<keyword evidence="4" id="KW-0479">Metal-binding</keyword>
<protein>
    <recommendedName>
        <fullName evidence="8">Carbamoyltransferase HypF</fullName>
        <ecNumber evidence="8">6.2.-.-</ecNumber>
    </recommendedName>
</protein>
<dbReference type="Pfam" id="PF17788">
    <property type="entry name" value="HypF_C"/>
    <property type="match status" value="1"/>
</dbReference>
<dbReference type="Pfam" id="PF00708">
    <property type="entry name" value="Acylphosphatase"/>
    <property type="match status" value="1"/>
</dbReference>
<keyword evidence="9" id="KW-0378">Hydrolase</keyword>
<evidence type="ECO:0000256" key="9">
    <source>
        <dbReference type="PROSITE-ProRule" id="PRU00520"/>
    </source>
</evidence>
<feature type="active site" evidence="9">
    <location>
        <position position="33"/>
    </location>
</feature>
<dbReference type="STRING" id="442341.SAMN04487959_10417"/>
<dbReference type="NCBIfam" id="TIGR00143">
    <property type="entry name" value="hypF"/>
    <property type="match status" value="1"/>
</dbReference>
<sequence length="776" mass="83334">MKHAFPSFGEEAGIAAARWRITVRGTVQGVGFRPFVYHEATTRGLAGWVKNTSTGVVIEVEGSPALLSGLADVLHHTPPSNARITAIDIREVTPSDEAGFRIAKSEQGGCRRVNLLPDLATCEACLAEMRDPSNRRYRYPFINCSGCGPRYSIIHGLPYDRAQTSMQHFALCAACRAEYDDPANRRFHAEPIACPACGPRLTLHDASGEPLETGDMALLAASQAIRDGSIVAVKGLGGFHLVTDARNEAAVALLRTRKRRNEKPFAVMFQSLAAIRSCCDLTPAAEALLSSSARPVVLLPYLDGPITRSVAPDNPRLGVLLPYTPLHHRLMDEVGFPIVATSGNLSGEPIVIDDAEAQARLAGIADLFLVHDRPIVRPIDDSVAQVVCGEPQLLRRARGYAPAPIPLVHTMAGLLAVGGQLKTTVALTRETDVVVSQHLGDLETTATRQAHADAIDDLVRLHDLKPRVAICDAHPDYASRQTAERLGLPTIAVQHHLAHVAACLAENDLTPPALGVAWDGTGHGPDGTIWGGEFLLLKKHGWSRVARLRPFRLPGGEAAIREPRRAALGLLYAAYGERSFAMRKLPPLAAFASEELPILRTMLERGVNAPLTSSMGRLFDACAALVGLRQRSSFEGQAAMSLEGTARDGVAARPYAFPLKALPDGDMAELDWQPAIDALLADLHAGVEAAAIADAWHRGLAHAILDVARHVGEQRVVLAGGCFQNVRLTEAAIGALRSSGFEPIWHRQVPPNDGGLALGQVAWTAWMETRGKRSCA</sequence>
<dbReference type="InterPro" id="IPR011125">
    <property type="entry name" value="Znf_HypF"/>
</dbReference>
<dbReference type="InterPro" id="IPR036046">
    <property type="entry name" value="Acylphosphatase-like_dom_sf"/>
</dbReference>
<dbReference type="Gene3D" id="3.30.420.360">
    <property type="match status" value="1"/>
</dbReference>
<evidence type="ECO:0000256" key="6">
    <source>
        <dbReference type="ARBA" id="ARBA00022833"/>
    </source>
</evidence>
<evidence type="ECO:0000256" key="7">
    <source>
        <dbReference type="ARBA" id="ARBA00048220"/>
    </source>
</evidence>
<dbReference type="GO" id="GO:0051604">
    <property type="term" value="P:protein maturation"/>
    <property type="evidence" value="ECO:0007669"/>
    <property type="project" value="TreeGrafter"/>
</dbReference>
<dbReference type="GO" id="GO:0008270">
    <property type="term" value="F:zinc ion binding"/>
    <property type="evidence" value="ECO:0007669"/>
    <property type="project" value="UniProtKB-KW"/>
</dbReference>
<dbReference type="Proteomes" id="UP000199040">
    <property type="component" value="Unassembled WGS sequence"/>
</dbReference>
<dbReference type="GO" id="GO:0003725">
    <property type="term" value="F:double-stranded RNA binding"/>
    <property type="evidence" value="ECO:0007669"/>
    <property type="project" value="InterPro"/>
</dbReference>
<dbReference type="InterPro" id="IPR004421">
    <property type="entry name" value="Carbamoyltransferase_HypF"/>
</dbReference>
<dbReference type="Gene3D" id="3.30.420.40">
    <property type="match status" value="1"/>
</dbReference>
<evidence type="ECO:0000256" key="8">
    <source>
        <dbReference type="PIRNR" id="PIRNR006256"/>
    </source>
</evidence>
<dbReference type="InterPro" id="IPR055128">
    <property type="entry name" value="HypF_C_2"/>
</dbReference>
<dbReference type="InterPro" id="IPR001792">
    <property type="entry name" value="Acylphosphatase-like_dom"/>
</dbReference>
<evidence type="ECO:0000256" key="2">
    <source>
        <dbReference type="ARBA" id="ARBA00008097"/>
    </source>
</evidence>
<dbReference type="InterPro" id="IPR041440">
    <property type="entry name" value="HypF_C"/>
</dbReference>
<dbReference type="GO" id="GO:0016743">
    <property type="term" value="F:carboxyl- or carbamoyltransferase activity"/>
    <property type="evidence" value="ECO:0007669"/>
    <property type="project" value="UniProtKB-UniRule"/>
</dbReference>
<dbReference type="PANTHER" id="PTHR42959">
    <property type="entry name" value="CARBAMOYLTRANSFERASE"/>
    <property type="match status" value="1"/>
</dbReference>
<dbReference type="Pfam" id="PF01300">
    <property type="entry name" value="Sua5_yciO_yrdC"/>
    <property type="match status" value="1"/>
</dbReference>
<dbReference type="PIRSF" id="PIRSF006256">
    <property type="entry name" value="CMPcnvr_hdrg_mat"/>
    <property type="match status" value="1"/>
</dbReference>
<dbReference type="PROSITE" id="PS51160">
    <property type="entry name" value="ACYLPHOSPHATASE_3"/>
    <property type="match status" value="1"/>
</dbReference>
<dbReference type="Pfam" id="PF22521">
    <property type="entry name" value="HypF_C_2"/>
    <property type="match status" value="1"/>
</dbReference>
<dbReference type="GO" id="GO:0016874">
    <property type="term" value="F:ligase activity"/>
    <property type="evidence" value="ECO:0007669"/>
    <property type="project" value="UniProtKB-UniRule"/>
</dbReference>
<proteinExistence type="inferred from homology"/>
<evidence type="ECO:0000259" key="10">
    <source>
        <dbReference type="PROSITE" id="PS51160"/>
    </source>
</evidence>
<feature type="domain" description="Acylphosphatase-like" evidence="10">
    <location>
        <begin position="18"/>
        <end position="104"/>
    </location>
</feature>
<dbReference type="SUPFAM" id="SSF54975">
    <property type="entry name" value="Acylphosphatase/BLUF domain-like"/>
    <property type="match status" value="1"/>
</dbReference>
<dbReference type="InterPro" id="IPR006070">
    <property type="entry name" value="Sua5-like_dom"/>
</dbReference>
<dbReference type="InterPro" id="IPR017968">
    <property type="entry name" value="Acylphosphatase_CS"/>
</dbReference>
<evidence type="ECO:0000259" key="11">
    <source>
        <dbReference type="PROSITE" id="PS51163"/>
    </source>
</evidence>
<dbReference type="Gene3D" id="3.30.110.120">
    <property type="match status" value="1"/>
</dbReference>
<dbReference type="InterPro" id="IPR051060">
    <property type="entry name" value="Carbamoyltrans_HypF-like"/>
</dbReference>
<dbReference type="PANTHER" id="PTHR42959:SF1">
    <property type="entry name" value="CARBAMOYLTRANSFERASE HYPF"/>
    <property type="match status" value="1"/>
</dbReference>
<feature type="domain" description="YrdC-like" evidence="11">
    <location>
        <begin position="215"/>
        <end position="399"/>
    </location>
</feature>
<gene>
    <name evidence="12" type="ORF">SAMN04487959_10417</name>
</gene>